<dbReference type="Proteomes" id="UP001162992">
    <property type="component" value="Chromosome 14"/>
</dbReference>
<reference evidence="2" key="1">
    <citation type="journal article" date="2024" name="Proc. Natl. Acad. Sci. U.S.A.">
        <title>Extraordinary preservation of gene collinearity over three hundred million years revealed in homosporous lycophytes.</title>
        <authorList>
            <person name="Li C."/>
            <person name="Wickell D."/>
            <person name="Kuo L.Y."/>
            <person name="Chen X."/>
            <person name="Nie B."/>
            <person name="Liao X."/>
            <person name="Peng D."/>
            <person name="Ji J."/>
            <person name="Jenkins J."/>
            <person name="Williams M."/>
            <person name="Shu S."/>
            <person name="Plott C."/>
            <person name="Barry K."/>
            <person name="Rajasekar S."/>
            <person name="Grimwood J."/>
            <person name="Han X."/>
            <person name="Sun S."/>
            <person name="Hou Z."/>
            <person name="He W."/>
            <person name="Dai G."/>
            <person name="Sun C."/>
            <person name="Schmutz J."/>
            <person name="Leebens-Mack J.H."/>
            <person name="Li F.W."/>
            <person name="Wang L."/>
        </authorList>
    </citation>
    <scope>NUCLEOTIDE SEQUENCE [LARGE SCALE GENOMIC DNA]</scope>
    <source>
        <strain evidence="2">cv. PW_Plant_1</strain>
    </source>
</reference>
<protein>
    <submittedName>
        <fullName evidence="1">Uncharacterized protein</fullName>
    </submittedName>
</protein>
<evidence type="ECO:0000313" key="2">
    <source>
        <dbReference type="Proteomes" id="UP001162992"/>
    </source>
</evidence>
<sequence>MKSITPLSFCKISKLVGSLLGHWQHSCRQREFCVHEVTMSRPFTLFLREYAKRQAITILWLTLILVTTLLLRRLAKLLRFWIKGNRLPGPPLKVPLGRFCAISKTGCPSDFSIYLAALHKQYGPIVRVWLGPTHLLVSVNDHEIIKNVMALSKDRVPATRTALELAFGKESIFISTYKKARKKRFSLHRVLNGNIVEKLHSISIQVCNQVDKWTTPGLSGMELDAQVLSQHMVFSVLGAILFGDSFLVWPSAEEFEKLLFMISEKVCYWARYPVTPFWTDGFKQYKEMCLRAQGLVEEILALSRYMKDKAGTCVTEHKINQYYEGISIFSTGTETKYAEEVWEDTVDSMAVGQDFEADAQDVHENLFGTMFHGCRTMAVIMGCVLTRLAQHPEIQDKVHAEIDLVCGGRSPPSTDDIKKMKYLVAILYESARLLPTRHLLQRCALDHDLKLSPSTIIPAGAVIALPVKVMNMDVQIWGHDVHEFNPDRFLQSFTASDGKPLTYKSKNPFCNAQSPDVPWGVEGKRASLDGKLSSKSLASNPSLLLFGGGSRSCIGRTFAMTEMTSLLASLFQRYKVEVSLEEAPDRCNINIMSQLLPSSKFTLVPRQQ</sequence>
<name>A0ACC2BL10_DIPCM</name>
<evidence type="ECO:0000313" key="1">
    <source>
        <dbReference type="EMBL" id="KAJ7530407.1"/>
    </source>
</evidence>
<gene>
    <name evidence="1" type="ORF">O6H91_14G002700</name>
</gene>
<dbReference type="EMBL" id="CM055105">
    <property type="protein sequence ID" value="KAJ7530407.1"/>
    <property type="molecule type" value="Genomic_DNA"/>
</dbReference>
<proteinExistence type="predicted"/>
<organism evidence="1 2">
    <name type="scientific">Diphasiastrum complanatum</name>
    <name type="common">Issler's clubmoss</name>
    <name type="synonym">Lycopodium complanatum</name>
    <dbReference type="NCBI Taxonomy" id="34168"/>
    <lineage>
        <taxon>Eukaryota</taxon>
        <taxon>Viridiplantae</taxon>
        <taxon>Streptophyta</taxon>
        <taxon>Embryophyta</taxon>
        <taxon>Tracheophyta</taxon>
        <taxon>Lycopodiopsida</taxon>
        <taxon>Lycopodiales</taxon>
        <taxon>Lycopodiaceae</taxon>
        <taxon>Lycopodioideae</taxon>
        <taxon>Diphasiastrum</taxon>
    </lineage>
</organism>
<comment type="caution">
    <text evidence="1">The sequence shown here is derived from an EMBL/GenBank/DDBJ whole genome shotgun (WGS) entry which is preliminary data.</text>
</comment>
<keyword evidence="2" id="KW-1185">Reference proteome</keyword>
<accession>A0ACC2BL10</accession>